<feature type="compositionally biased region" description="Basic and acidic residues" evidence="2">
    <location>
        <begin position="330"/>
        <end position="340"/>
    </location>
</feature>
<feature type="compositionally biased region" description="Basic and acidic residues" evidence="2">
    <location>
        <begin position="148"/>
        <end position="158"/>
    </location>
</feature>
<feature type="compositionally biased region" description="Basic and acidic residues" evidence="2">
    <location>
        <begin position="360"/>
        <end position="370"/>
    </location>
</feature>
<organism evidence="4 5">
    <name type="scientific">Nicrophorus vespilloides</name>
    <name type="common">Boreal carrion beetle</name>
    <dbReference type="NCBI Taxonomy" id="110193"/>
    <lineage>
        <taxon>Eukaryota</taxon>
        <taxon>Metazoa</taxon>
        <taxon>Ecdysozoa</taxon>
        <taxon>Arthropoda</taxon>
        <taxon>Hexapoda</taxon>
        <taxon>Insecta</taxon>
        <taxon>Pterygota</taxon>
        <taxon>Neoptera</taxon>
        <taxon>Endopterygota</taxon>
        <taxon>Coleoptera</taxon>
        <taxon>Polyphaga</taxon>
        <taxon>Staphyliniformia</taxon>
        <taxon>Silphidae</taxon>
        <taxon>Nicrophorinae</taxon>
        <taxon>Nicrophorus</taxon>
    </lineage>
</organism>
<protein>
    <submittedName>
        <fullName evidence="5">Biorientation of chromosomes in cell division protein 1-like 1 isoform X1</fullName>
    </submittedName>
</protein>
<feature type="region of interest" description="Disordered" evidence="2">
    <location>
        <begin position="653"/>
        <end position="703"/>
    </location>
</feature>
<dbReference type="Pfam" id="PF05205">
    <property type="entry name" value="COMPASS-Shg1"/>
    <property type="match status" value="1"/>
</dbReference>
<evidence type="ECO:0000256" key="2">
    <source>
        <dbReference type="SAM" id="MobiDB-lite"/>
    </source>
</evidence>
<keyword evidence="1" id="KW-0175">Coiled coil</keyword>
<dbReference type="PANTHER" id="PTHR31532:SF10">
    <property type="entry name" value="BIORIENTATION OF CHROMOSOMES IN CELL DIVISION PROTEIN 1-LIKE 1"/>
    <property type="match status" value="1"/>
</dbReference>
<dbReference type="Proteomes" id="UP000695000">
    <property type="component" value="Unplaced"/>
</dbReference>
<accession>A0ABM1NHZ9</accession>
<keyword evidence="4" id="KW-1185">Reference proteome</keyword>
<feature type="compositionally biased region" description="Basic and acidic residues" evidence="2">
    <location>
        <begin position="231"/>
        <end position="248"/>
    </location>
</feature>
<evidence type="ECO:0000313" key="5">
    <source>
        <dbReference type="RefSeq" id="XP_017786449.1"/>
    </source>
</evidence>
<proteinExistence type="predicted"/>
<feature type="compositionally biased region" description="Acidic residues" evidence="2">
    <location>
        <begin position="160"/>
        <end position="183"/>
    </location>
</feature>
<feature type="compositionally biased region" description="Basic and acidic residues" evidence="2">
    <location>
        <begin position="254"/>
        <end position="312"/>
    </location>
</feature>
<dbReference type="RefSeq" id="XP_017786449.1">
    <property type="nucleotide sequence ID" value="XM_017930960.1"/>
</dbReference>
<reference evidence="5" key="1">
    <citation type="submission" date="2025-08" db="UniProtKB">
        <authorList>
            <consortium name="RefSeq"/>
        </authorList>
    </citation>
    <scope>IDENTIFICATION</scope>
    <source>
        <tissue evidence="5">Whole Larva</tissue>
    </source>
</reference>
<feature type="compositionally biased region" description="Low complexity" evidence="2">
    <location>
        <begin position="212"/>
        <end position="228"/>
    </location>
</feature>
<feature type="compositionally biased region" description="Low complexity" evidence="2">
    <location>
        <begin position="398"/>
        <end position="441"/>
    </location>
</feature>
<evidence type="ECO:0000313" key="4">
    <source>
        <dbReference type="Proteomes" id="UP000695000"/>
    </source>
</evidence>
<gene>
    <name evidence="5" type="primary">LOC108569417</name>
</gene>
<dbReference type="InterPro" id="IPR055264">
    <property type="entry name" value="BOD1/SHG1_dom"/>
</dbReference>
<evidence type="ECO:0000259" key="3">
    <source>
        <dbReference type="Pfam" id="PF05205"/>
    </source>
</evidence>
<feature type="compositionally biased region" description="Basic and acidic residues" evidence="2">
    <location>
        <begin position="676"/>
        <end position="685"/>
    </location>
</feature>
<feature type="compositionally biased region" description="Basic residues" evidence="2">
    <location>
        <begin position="694"/>
        <end position="703"/>
    </location>
</feature>
<sequence>MDVVHYLPGDPVLIDQIVCELKSQGIFDSFRKECISDVDTKPAYQNLRQRVEGSVSGFLRKQRWSPEMNKNHVREMLRKNIYESGFLEIGVERIVDQVVNPKMNTVFLPKVTEVVYKFLGIEKPNKSEKGDGEDNLLPNDLEAVSPMSDRHKDEKMDISESMDESKIDEDESPPFEPIEEPENSIDSHMSGFSGLVSHDSNQSDGAKPLQIDMDSQMSKQSSDGGQSSAVEDQKIENSEDSKSCESSDKSIGSKGDKVVKVEDKKDGKEKERSRRSSEKKSDKHTSRGERRDSERSREKERKDSKSDKDRRHSSSSKHSSSKSKSSSSKDSSRHRDEKSKSSSSSSKHDSHRKSSSSTSHSRDKDKDKKDNKKRSSRDDHYSSKHKTERRSTDRDSNDGSGLKSCSSSSNCESNSSTQTSTIQNNSKPQDSNSNSNDSGNSDGHEVRQSGIKLLKPKIASNIQEAKRLAKIRKEIDHLEKLKNEELEKLKIQELEKAKEEERIVEKPSFSASLLSWEAMEAQLSQTLNYDSYGDPDKSNDDDDVVTAVSVDEVKYFNDTTVEDEANYKIGQETISKLSIDISTLKKKMEENLNECTATDNCRENKENKRTGIKRKMNDNKAYEKAKNNNNFINGSDCYVLVSNHHVDERFSLPLSPADSDQVDDEEKPKRNIVKRQRYESEDLYKPRPTITPTSRRRTATKME</sequence>
<feature type="region of interest" description="Disordered" evidence="2">
    <location>
        <begin position="124"/>
        <end position="455"/>
    </location>
</feature>
<name>A0ABM1NHZ9_NICVS</name>
<feature type="domain" description="BOD1/SHG1" evidence="3">
    <location>
        <begin position="16"/>
        <end position="111"/>
    </location>
</feature>
<dbReference type="PANTHER" id="PTHR31532">
    <property type="entry name" value="BIORIENTATION OF CHROMOSOMES IN CELL DIVISION 1 FAMILY MEMBER"/>
    <property type="match status" value="1"/>
</dbReference>
<dbReference type="GeneID" id="108569417"/>
<feature type="coiled-coil region" evidence="1">
    <location>
        <begin position="461"/>
        <end position="503"/>
    </location>
</feature>
<evidence type="ECO:0000256" key="1">
    <source>
        <dbReference type="SAM" id="Coils"/>
    </source>
</evidence>